<accession>A0A0U3SZN8</accession>
<dbReference type="Gene3D" id="2.40.160.20">
    <property type="match status" value="1"/>
</dbReference>
<organism evidence="1">
    <name type="scientific">uncultured bacterium P11N2</name>
    <dbReference type="NCBI Taxonomy" id="1748282"/>
    <lineage>
        <taxon>Bacteria</taxon>
        <taxon>environmental samples</taxon>
    </lineage>
</organism>
<sequence>MISRHFDRNKNFREDNYGLGAEVAFSKTNLATAGYFRNSDDVDSSYIGWVWKPWALGPTRLGFVAAMFDGYPGVNNGGWFPAAFPVASIEYRAVGVNLILIPTIGDQLHGTFVVQFKLHVW</sequence>
<protein>
    <recommendedName>
        <fullName evidence="2">Carbohydrate porin</fullName>
    </recommendedName>
</protein>
<evidence type="ECO:0008006" key="2">
    <source>
        <dbReference type="Google" id="ProtNLM"/>
    </source>
</evidence>
<dbReference type="EMBL" id="KT944278">
    <property type="protein sequence ID" value="ALV86790.1"/>
    <property type="molecule type" value="Genomic_DNA"/>
</dbReference>
<dbReference type="AlphaFoldDB" id="A0A0U3SZN8"/>
<name>A0A0U3SZN8_9BACT</name>
<reference evidence="1" key="1">
    <citation type="submission" date="2015-10" db="EMBL/GenBank/DDBJ databases">
        <title>Biosynthesis of SCL-MCL polyhydroxyalkanoates by metagenomic clones in Pseudomonas putida.</title>
        <authorList>
            <person name="Cheng J."/>
            <person name="Charles T.C."/>
        </authorList>
    </citation>
    <scope>NUCLEOTIDE SEQUENCE</scope>
</reference>
<evidence type="ECO:0000313" key="1">
    <source>
        <dbReference type="EMBL" id="ALV86790.1"/>
    </source>
</evidence>
<proteinExistence type="predicted"/>